<protein>
    <recommendedName>
        <fullName evidence="9">Ig-like domain-containing protein</fullName>
    </recommendedName>
</protein>
<keyword evidence="3" id="KW-0677">Repeat</keyword>
<dbReference type="GO" id="GO:0048468">
    <property type="term" value="P:cell development"/>
    <property type="evidence" value="ECO:0007669"/>
    <property type="project" value="UniProtKB-ARBA"/>
</dbReference>
<dbReference type="InterPro" id="IPR003598">
    <property type="entry name" value="Ig_sub2"/>
</dbReference>
<evidence type="ECO:0000259" key="9">
    <source>
        <dbReference type="PROSITE" id="PS50835"/>
    </source>
</evidence>
<dbReference type="Pfam" id="PF13927">
    <property type="entry name" value="Ig_3"/>
    <property type="match status" value="2"/>
</dbReference>
<keyword evidence="7" id="KW-0393">Immunoglobulin domain</keyword>
<evidence type="ECO:0000256" key="4">
    <source>
        <dbReference type="ARBA" id="ARBA00023136"/>
    </source>
</evidence>
<dbReference type="InterPro" id="IPR013098">
    <property type="entry name" value="Ig_I-set"/>
</dbReference>
<keyword evidence="4" id="KW-0472">Membrane</keyword>
<dbReference type="Proteomes" id="UP001321473">
    <property type="component" value="Unassembled WGS sequence"/>
</dbReference>
<evidence type="ECO:0000256" key="8">
    <source>
        <dbReference type="SAM" id="SignalP"/>
    </source>
</evidence>
<evidence type="ECO:0000313" key="11">
    <source>
        <dbReference type="Proteomes" id="UP001321473"/>
    </source>
</evidence>
<evidence type="ECO:0000256" key="1">
    <source>
        <dbReference type="ARBA" id="ARBA00004236"/>
    </source>
</evidence>
<feature type="signal peptide" evidence="8">
    <location>
        <begin position="1"/>
        <end position="20"/>
    </location>
</feature>
<accession>A0AAQ4DSE6</accession>
<comment type="caution">
    <text evidence="10">The sequence shown here is derived from an EMBL/GenBank/DDBJ whole genome shotgun (WGS) entry which is preliminary data.</text>
</comment>
<proteinExistence type="predicted"/>
<reference evidence="10 11" key="1">
    <citation type="journal article" date="2023" name="Arcadia Sci">
        <title>De novo assembly of a long-read Amblyomma americanum tick genome.</title>
        <authorList>
            <person name="Chou S."/>
            <person name="Poskanzer K.E."/>
            <person name="Rollins M."/>
            <person name="Thuy-Boun P.S."/>
        </authorList>
    </citation>
    <scope>NUCLEOTIDE SEQUENCE [LARGE SCALE GENOMIC DNA]</scope>
    <source>
        <strain evidence="10">F_SG_1</strain>
        <tissue evidence="10">Salivary glands</tissue>
    </source>
</reference>
<gene>
    <name evidence="10" type="ORF">V5799_031994</name>
</gene>
<evidence type="ECO:0000256" key="6">
    <source>
        <dbReference type="ARBA" id="ARBA00023180"/>
    </source>
</evidence>
<dbReference type="InterPro" id="IPR036179">
    <property type="entry name" value="Ig-like_dom_sf"/>
</dbReference>
<dbReference type="SMART" id="SM00409">
    <property type="entry name" value="IG"/>
    <property type="match status" value="4"/>
</dbReference>
<keyword evidence="11" id="KW-1185">Reference proteome</keyword>
<dbReference type="AlphaFoldDB" id="A0AAQ4DSE6"/>
<organism evidence="10 11">
    <name type="scientific">Amblyomma americanum</name>
    <name type="common">Lone star tick</name>
    <dbReference type="NCBI Taxonomy" id="6943"/>
    <lineage>
        <taxon>Eukaryota</taxon>
        <taxon>Metazoa</taxon>
        <taxon>Ecdysozoa</taxon>
        <taxon>Arthropoda</taxon>
        <taxon>Chelicerata</taxon>
        <taxon>Arachnida</taxon>
        <taxon>Acari</taxon>
        <taxon>Parasitiformes</taxon>
        <taxon>Ixodida</taxon>
        <taxon>Ixodoidea</taxon>
        <taxon>Ixodidae</taxon>
        <taxon>Amblyomminae</taxon>
        <taxon>Amblyomma</taxon>
    </lineage>
</organism>
<evidence type="ECO:0000256" key="3">
    <source>
        <dbReference type="ARBA" id="ARBA00022737"/>
    </source>
</evidence>
<dbReference type="FunFam" id="2.60.40.10:FF:001718">
    <property type="entry name" value="Neuroglian, isoform D"/>
    <property type="match status" value="1"/>
</dbReference>
<dbReference type="Gene3D" id="2.60.40.10">
    <property type="entry name" value="Immunoglobulins"/>
    <property type="match status" value="4"/>
</dbReference>
<dbReference type="PROSITE" id="PS50835">
    <property type="entry name" value="IG_LIKE"/>
    <property type="match status" value="3"/>
</dbReference>
<feature type="chain" id="PRO_5042942958" description="Ig-like domain-containing protein" evidence="8">
    <location>
        <begin position="21"/>
        <end position="429"/>
    </location>
</feature>
<dbReference type="InterPro" id="IPR013783">
    <property type="entry name" value="Ig-like_fold"/>
</dbReference>
<comment type="subcellular location">
    <subcellularLocation>
        <location evidence="1">Cell membrane</location>
    </subcellularLocation>
</comment>
<dbReference type="SMART" id="SM00408">
    <property type="entry name" value="IGc2"/>
    <property type="match status" value="4"/>
</dbReference>
<sequence>MKVGPVQPLVLLLLAALAVASTTQLPSPPTLVKQPPHEMLYTVSGSIGESDRPFVLECEAEGNPEPSFKWTKNGREFDPTHSDDRITQQPGRGSLVFTQPSHEDEGMYQCEATNPHGTSVSNSVWVRKAEIGESADGPPKVVRAVEGAPLSLECEPPVGGYPRPRLFWVIVQANGALRNVISARITVDPEGRLHFSWAEQNDQLSDAVYACTAASEFRHEYKFVNKVQLQVESVPGAENAQIEPVQQYVSPPNITALRGHKLRLYCIYGGSPLPQISWTKQGTGSLTPAERYAYDNVNKTMEIKSVSFEDEGTYECQASNGAGPDQTHTVHVKVESAPYWQHVPNNTVATEGESVRFECAAGGVPEPELQWFVNGVPIERAEPNPRRKIEGPVLSIETLAMSDTAVFQCNASNPHGYALRDFYVNVAGS</sequence>
<dbReference type="FunFam" id="2.60.40.10:FF:000078">
    <property type="entry name" value="Neuronal cell adhesion molecule"/>
    <property type="match status" value="1"/>
</dbReference>
<dbReference type="GO" id="GO:0098609">
    <property type="term" value="P:cell-cell adhesion"/>
    <property type="evidence" value="ECO:0007669"/>
    <property type="project" value="UniProtKB-ARBA"/>
</dbReference>
<evidence type="ECO:0000313" key="10">
    <source>
        <dbReference type="EMBL" id="KAK8765386.1"/>
    </source>
</evidence>
<keyword evidence="5" id="KW-1015">Disulfide bond</keyword>
<name>A0AAQ4DSE6_AMBAM</name>
<evidence type="ECO:0000256" key="7">
    <source>
        <dbReference type="ARBA" id="ARBA00023319"/>
    </source>
</evidence>
<evidence type="ECO:0000256" key="5">
    <source>
        <dbReference type="ARBA" id="ARBA00023157"/>
    </source>
</evidence>
<dbReference type="FunFam" id="2.60.40.10:FF:000005">
    <property type="entry name" value="Neuronal cell adhesion molecule"/>
    <property type="match status" value="1"/>
</dbReference>
<feature type="domain" description="Ig-like" evidence="9">
    <location>
        <begin position="338"/>
        <end position="425"/>
    </location>
</feature>
<dbReference type="SUPFAM" id="SSF48726">
    <property type="entry name" value="Immunoglobulin"/>
    <property type="match status" value="4"/>
</dbReference>
<keyword evidence="2" id="KW-1003">Cell membrane</keyword>
<dbReference type="GO" id="GO:0005886">
    <property type="term" value="C:plasma membrane"/>
    <property type="evidence" value="ECO:0007669"/>
    <property type="project" value="UniProtKB-SubCell"/>
</dbReference>
<feature type="domain" description="Ig-like" evidence="9">
    <location>
        <begin position="244"/>
        <end position="331"/>
    </location>
</feature>
<keyword evidence="8" id="KW-0732">Signal</keyword>
<keyword evidence="6" id="KW-0325">Glycoprotein</keyword>
<dbReference type="InterPro" id="IPR003599">
    <property type="entry name" value="Ig_sub"/>
</dbReference>
<dbReference type="PANTHER" id="PTHR10075:SF14">
    <property type="entry name" value="CELL ADHESION MOLECULE DSCAM2-RELATED"/>
    <property type="match status" value="1"/>
</dbReference>
<dbReference type="PANTHER" id="PTHR10075">
    <property type="entry name" value="BASIGIN RELATED"/>
    <property type="match status" value="1"/>
</dbReference>
<feature type="domain" description="Ig-like" evidence="9">
    <location>
        <begin position="29"/>
        <end position="121"/>
    </location>
</feature>
<dbReference type="EMBL" id="JARKHS020027434">
    <property type="protein sequence ID" value="KAK8765386.1"/>
    <property type="molecule type" value="Genomic_DNA"/>
</dbReference>
<dbReference type="InterPro" id="IPR007110">
    <property type="entry name" value="Ig-like_dom"/>
</dbReference>
<evidence type="ECO:0000256" key="2">
    <source>
        <dbReference type="ARBA" id="ARBA00022475"/>
    </source>
</evidence>
<dbReference type="Pfam" id="PF07679">
    <property type="entry name" value="I-set"/>
    <property type="match status" value="1"/>
</dbReference>